<evidence type="ECO:0000313" key="2">
    <source>
        <dbReference type="EMBL" id="MFC0407364.1"/>
    </source>
</evidence>
<evidence type="ECO:0000259" key="1">
    <source>
        <dbReference type="Pfam" id="PF01261"/>
    </source>
</evidence>
<reference evidence="2 3" key="1">
    <citation type="submission" date="2024-09" db="EMBL/GenBank/DDBJ databases">
        <authorList>
            <person name="Sun Q."/>
            <person name="Mori K."/>
        </authorList>
    </citation>
    <scope>NUCLEOTIDE SEQUENCE [LARGE SCALE GENOMIC DNA]</scope>
    <source>
        <strain evidence="2 3">TBRC 5777</strain>
    </source>
</reference>
<dbReference type="PANTHER" id="PTHR12110:SF21">
    <property type="entry name" value="XYLOSE ISOMERASE-LIKE TIM BARREL DOMAIN-CONTAINING PROTEIN"/>
    <property type="match status" value="1"/>
</dbReference>
<dbReference type="RefSeq" id="WP_377043061.1">
    <property type="nucleotide sequence ID" value="NZ_JBHLUN010000002.1"/>
</dbReference>
<keyword evidence="3" id="KW-1185">Reference proteome</keyword>
<gene>
    <name evidence="2" type="ORF">ACFFGY_03825</name>
</gene>
<comment type="caution">
    <text evidence="2">The sequence shown here is derived from an EMBL/GenBank/DDBJ whole genome shotgun (WGS) entry which is preliminary data.</text>
</comment>
<organism evidence="2 3">
    <name type="scientific">Roseomonas elaeocarpi</name>
    <dbReference type="NCBI Taxonomy" id="907779"/>
    <lineage>
        <taxon>Bacteria</taxon>
        <taxon>Pseudomonadati</taxon>
        <taxon>Pseudomonadota</taxon>
        <taxon>Alphaproteobacteria</taxon>
        <taxon>Acetobacterales</taxon>
        <taxon>Roseomonadaceae</taxon>
        <taxon>Roseomonas</taxon>
    </lineage>
</organism>
<dbReference type="Gene3D" id="3.20.20.150">
    <property type="entry name" value="Divalent-metal-dependent TIM barrel enzymes"/>
    <property type="match status" value="1"/>
</dbReference>
<dbReference type="InterPro" id="IPR013022">
    <property type="entry name" value="Xyl_isomerase-like_TIM-brl"/>
</dbReference>
<evidence type="ECO:0000313" key="3">
    <source>
        <dbReference type="Proteomes" id="UP001589865"/>
    </source>
</evidence>
<dbReference type="PANTHER" id="PTHR12110">
    <property type="entry name" value="HYDROXYPYRUVATE ISOMERASE"/>
    <property type="match status" value="1"/>
</dbReference>
<dbReference type="SUPFAM" id="SSF51658">
    <property type="entry name" value="Xylose isomerase-like"/>
    <property type="match status" value="1"/>
</dbReference>
<accession>A0ABV6JNS7</accession>
<keyword evidence="2" id="KW-0413">Isomerase</keyword>
<dbReference type="Proteomes" id="UP001589865">
    <property type="component" value="Unassembled WGS sequence"/>
</dbReference>
<feature type="domain" description="Xylose isomerase-like TIM barrel" evidence="1">
    <location>
        <begin position="25"/>
        <end position="275"/>
    </location>
</feature>
<dbReference type="InterPro" id="IPR050312">
    <property type="entry name" value="IolE/XylAMocC-like"/>
</dbReference>
<proteinExistence type="predicted"/>
<dbReference type="EMBL" id="JBHLUN010000002">
    <property type="protein sequence ID" value="MFC0407364.1"/>
    <property type="molecule type" value="Genomic_DNA"/>
</dbReference>
<dbReference type="GO" id="GO:0016853">
    <property type="term" value="F:isomerase activity"/>
    <property type="evidence" value="ECO:0007669"/>
    <property type="project" value="UniProtKB-KW"/>
</dbReference>
<name>A0ABV6JNS7_9PROT</name>
<dbReference type="InterPro" id="IPR036237">
    <property type="entry name" value="Xyl_isomerase-like_sf"/>
</dbReference>
<protein>
    <submittedName>
        <fullName evidence="2">Sugar phosphate isomerase/epimerase family protein</fullName>
    </submittedName>
</protein>
<dbReference type="Pfam" id="PF01261">
    <property type="entry name" value="AP_endonuc_2"/>
    <property type="match status" value="1"/>
</dbReference>
<sequence>MTGSTPRQQLFLNTVILGGSAEGKLRAAHEAGFDAVELWDRDVTGELGGPAGARGVLRGLGMQVTDYQVLLNFDGTTQRAAKRAEALELLERMAEVGAPMLVVSASFDEHAGGSLARIAEDLDWIAAAAGQRELRVAYEPMAWSRWVSTLPEAAALLARVNRPNLGLVVDSFHLLLRDRPVEEVAAIPAERIFLVQLADSALRPGERDLTAEAYMQQGRHARLLPGEGCLPVRALAEVLRGGGYAGPVGIEVFNDRLSAADPAVVARDAMASLRRLGF</sequence>